<keyword evidence="2" id="KW-1185">Reference proteome</keyword>
<dbReference type="EMBL" id="CM042049">
    <property type="protein sequence ID" value="KAI3746455.1"/>
    <property type="molecule type" value="Genomic_DNA"/>
</dbReference>
<accession>A0ACB9DJ50</accession>
<sequence length="151" mass="16776">MACLVRAVVTVSSSSCSRRDPPLSYFEQTIHSTDANGRTGCILRQHLLSYPLLVKLTLNRLSRIHKYSQNLNTSVASANTCSTSDPADACWNLTVPISGDAFPTKLLEVAEERVLADNMLFRRSGFQGRRRSSDEEGFEEGEGIQIQHIVF</sequence>
<gene>
    <name evidence="1" type="ORF">L6452_08889</name>
</gene>
<dbReference type="Proteomes" id="UP001055879">
    <property type="component" value="Linkage Group LG03"/>
</dbReference>
<evidence type="ECO:0000313" key="2">
    <source>
        <dbReference type="Proteomes" id="UP001055879"/>
    </source>
</evidence>
<comment type="caution">
    <text evidence="1">The sequence shown here is derived from an EMBL/GenBank/DDBJ whole genome shotgun (WGS) entry which is preliminary data.</text>
</comment>
<reference evidence="1 2" key="2">
    <citation type="journal article" date="2022" name="Mol. Ecol. Resour.">
        <title>The genomes of chicory, endive, great burdock and yacon provide insights into Asteraceae paleo-polyploidization history and plant inulin production.</title>
        <authorList>
            <person name="Fan W."/>
            <person name="Wang S."/>
            <person name="Wang H."/>
            <person name="Wang A."/>
            <person name="Jiang F."/>
            <person name="Liu H."/>
            <person name="Zhao H."/>
            <person name="Xu D."/>
            <person name="Zhang Y."/>
        </authorList>
    </citation>
    <scope>NUCLEOTIDE SEQUENCE [LARGE SCALE GENOMIC DNA]</scope>
    <source>
        <strain evidence="2">cv. Niubang</strain>
    </source>
</reference>
<protein>
    <submittedName>
        <fullName evidence="1">Uncharacterized protein</fullName>
    </submittedName>
</protein>
<name>A0ACB9DJ50_ARCLA</name>
<reference evidence="2" key="1">
    <citation type="journal article" date="2022" name="Mol. Ecol. Resour.">
        <title>The genomes of chicory, endive, great burdock and yacon provide insights into Asteraceae palaeo-polyploidization history and plant inulin production.</title>
        <authorList>
            <person name="Fan W."/>
            <person name="Wang S."/>
            <person name="Wang H."/>
            <person name="Wang A."/>
            <person name="Jiang F."/>
            <person name="Liu H."/>
            <person name="Zhao H."/>
            <person name="Xu D."/>
            <person name="Zhang Y."/>
        </authorList>
    </citation>
    <scope>NUCLEOTIDE SEQUENCE [LARGE SCALE GENOMIC DNA]</scope>
    <source>
        <strain evidence="2">cv. Niubang</strain>
    </source>
</reference>
<organism evidence="1 2">
    <name type="scientific">Arctium lappa</name>
    <name type="common">Greater burdock</name>
    <name type="synonym">Lappa major</name>
    <dbReference type="NCBI Taxonomy" id="4217"/>
    <lineage>
        <taxon>Eukaryota</taxon>
        <taxon>Viridiplantae</taxon>
        <taxon>Streptophyta</taxon>
        <taxon>Embryophyta</taxon>
        <taxon>Tracheophyta</taxon>
        <taxon>Spermatophyta</taxon>
        <taxon>Magnoliopsida</taxon>
        <taxon>eudicotyledons</taxon>
        <taxon>Gunneridae</taxon>
        <taxon>Pentapetalae</taxon>
        <taxon>asterids</taxon>
        <taxon>campanulids</taxon>
        <taxon>Asterales</taxon>
        <taxon>Asteraceae</taxon>
        <taxon>Carduoideae</taxon>
        <taxon>Cardueae</taxon>
        <taxon>Arctiinae</taxon>
        <taxon>Arctium</taxon>
    </lineage>
</organism>
<proteinExistence type="predicted"/>
<evidence type="ECO:0000313" key="1">
    <source>
        <dbReference type="EMBL" id="KAI3746455.1"/>
    </source>
</evidence>